<dbReference type="Proteomes" id="UP000297245">
    <property type="component" value="Unassembled WGS sequence"/>
</dbReference>
<dbReference type="Gene3D" id="3.40.50.1820">
    <property type="entry name" value="alpha/beta hydrolase"/>
    <property type="match status" value="1"/>
</dbReference>
<organism evidence="1 2">
    <name type="scientific">Dendrothele bispora (strain CBS 962.96)</name>
    <dbReference type="NCBI Taxonomy" id="1314807"/>
    <lineage>
        <taxon>Eukaryota</taxon>
        <taxon>Fungi</taxon>
        <taxon>Dikarya</taxon>
        <taxon>Basidiomycota</taxon>
        <taxon>Agaricomycotina</taxon>
        <taxon>Agaricomycetes</taxon>
        <taxon>Agaricomycetidae</taxon>
        <taxon>Agaricales</taxon>
        <taxon>Agaricales incertae sedis</taxon>
        <taxon>Dendrothele</taxon>
    </lineage>
</organism>
<dbReference type="AlphaFoldDB" id="A0A4S8LWZ0"/>
<protein>
    <recommendedName>
        <fullName evidence="3">AB hydrolase-1 domain-containing protein</fullName>
    </recommendedName>
</protein>
<dbReference type="EMBL" id="ML179230">
    <property type="protein sequence ID" value="THU94172.1"/>
    <property type="molecule type" value="Genomic_DNA"/>
</dbReference>
<proteinExistence type="predicted"/>
<evidence type="ECO:0000313" key="1">
    <source>
        <dbReference type="EMBL" id="THU94172.1"/>
    </source>
</evidence>
<sequence length="321" mass="35440">MSSSNSVSKSFSVASTKYETRSLKGNFRLVASRYTPTSEFQDDAEREGNNKSATAFTLPSYILVLVQGAEFPKEHWEPVISRLFDIQSDMQYASIATGVPTPIPIREVWGLDYINGEELDTLDYANALKAFQKDIFGGKLTENYTETDKFVLVAHSVGCLEAVLSTTDFDSVSLLKTTNYSLILSEPVFLQHSETSPTRAKGFTESAAAYVQLSNAQKAYRRSISDSKRAMSQLRQIGGLVPVHAIFGSIDDVLSSKDKEYLVQPQQGFTMATVSRVEGVGHWIPQSSPQKMAEALFNLLHRFGGFQSMKSGNIDAILSKL</sequence>
<reference evidence="1 2" key="1">
    <citation type="journal article" date="2019" name="Nat. Ecol. Evol.">
        <title>Megaphylogeny resolves global patterns of mushroom evolution.</title>
        <authorList>
            <person name="Varga T."/>
            <person name="Krizsan K."/>
            <person name="Foldi C."/>
            <person name="Dima B."/>
            <person name="Sanchez-Garcia M."/>
            <person name="Sanchez-Ramirez S."/>
            <person name="Szollosi G.J."/>
            <person name="Szarkandi J.G."/>
            <person name="Papp V."/>
            <person name="Albert L."/>
            <person name="Andreopoulos W."/>
            <person name="Angelini C."/>
            <person name="Antonin V."/>
            <person name="Barry K.W."/>
            <person name="Bougher N.L."/>
            <person name="Buchanan P."/>
            <person name="Buyck B."/>
            <person name="Bense V."/>
            <person name="Catcheside P."/>
            <person name="Chovatia M."/>
            <person name="Cooper J."/>
            <person name="Damon W."/>
            <person name="Desjardin D."/>
            <person name="Finy P."/>
            <person name="Geml J."/>
            <person name="Haridas S."/>
            <person name="Hughes K."/>
            <person name="Justo A."/>
            <person name="Karasinski D."/>
            <person name="Kautmanova I."/>
            <person name="Kiss B."/>
            <person name="Kocsube S."/>
            <person name="Kotiranta H."/>
            <person name="LaButti K.M."/>
            <person name="Lechner B.E."/>
            <person name="Liimatainen K."/>
            <person name="Lipzen A."/>
            <person name="Lukacs Z."/>
            <person name="Mihaltcheva S."/>
            <person name="Morgado L.N."/>
            <person name="Niskanen T."/>
            <person name="Noordeloos M.E."/>
            <person name="Ohm R.A."/>
            <person name="Ortiz-Santana B."/>
            <person name="Ovrebo C."/>
            <person name="Racz N."/>
            <person name="Riley R."/>
            <person name="Savchenko A."/>
            <person name="Shiryaev A."/>
            <person name="Soop K."/>
            <person name="Spirin V."/>
            <person name="Szebenyi C."/>
            <person name="Tomsovsky M."/>
            <person name="Tulloss R.E."/>
            <person name="Uehling J."/>
            <person name="Grigoriev I.V."/>
            <person name="Vagvolgyi C."/>
            <person name="Papp T."/>
            <person name="Martin F.M."/>
            <person name="Miettinen O."/>
            <person name="Hibbett D.S."/>
            <person name="Nagy L.G."/>
        </authorList>
    </citation>
    <scope>NUCLEOTIDE SEQUENCE [LARGE SCALE GENOMIC DNA]</scope>
    <source>
        <strain evidence="1 2">CBS 962.96</strain>
    </source>
</reference>
<dbReference type="SUPFAM" id="SSF53474">
    <property type="entry name" value="alpha/beta-Hydrolases"/>
    <property type="match status" value="1"/>
</dbReference>
<name>A0A4S8LWZ0_DENBC</name>
<accession>A0A4S8LWZ0</accession>
<evidence type="ECO:0000313" key="2">
    <source>
        <dbReference type="Proteomes" id="UP000297245"/>
    </source>
</evidence>
<evidence type="ECO:0008006" key="3">
    <source>
        <dbReference type="Google" id="ProtNLM"/>
    </source>
</evidence>
<gene>
    <name evidence="1" type="ORF">K435DRAFT_779531</name>
</gene>
<keyword evidence="2" id="KW-1185">Reference proteome</keyword>
<dbReference type="InterPro" id="IPR029058">
    <property type="entry name" value="AB_hydrolase_fold"/>
</dbReference>
<dbReference type="OrthoDB" id="94039at2759"/>